<dbReference type="InterPro" id="IPR013780">
    <property type="entry name" value="Glyco_hydro_b"/>
</dbReference>
<dbReference type="Pfam" id="PF21653">
    <property type="entry name" value="pulA_all-beta"/>
    <property type="match status" value="1"/>
</dbReference>
<accession>A0ABR9RFD4</accession>
<dbReference type="RefSeq" id="WP_226393845.1">
    <property type="nucleotide sequence ID" value="NZ_JADCKL010000001.1"/>
</dbReference>
<dbReference type="SUPFAM" id="SSF81296">
    <property type="entry name" value="E set domains"/>
    <property type="match status" value="1"/>
</dbReference>
<dbReference type="InterPro" id="IPR013783">
    <property type="entry name" value="Ig-like_fold"/>
</dbReference>
<dbReference type="InterPro" id="IPR017853">
    <property type="entry name" value="GH"/>
</dbReference>
<dbReference type="EMBL" id="JADCKL010000001">
    <property type="protein sequence ID" value="MBE5061673.1"/>
    <property type="molecule type" value="Genomic_DNA"/>
</dbReference>
<organism evidence="3 4">
    <name type="scientific">Claveliimonas monacensis</name>
    <dbReference type="NCBI Taxonomy" id="2779351"/>
    <lineage>
        <taxon>Bacteria</taxon>
        <taxon>Bacillati</taxon>
        <taxon>Bacillota</taxon>
        <taxon>Clostridia</taxon>
        <taxon>Lachnospirales</taxon>
        <taxon>Lachnospiraceae</taxon>
        <taxon>Claveliimonas</taxon>
    </lineage>
</organism>
<dbReference type="CDD" id="cd02860">
    <property type="entry name" value="E_set_Pullulanase"/>
    <property type="match status" value="1"/>
</dbReference>
<evidence type="ECO:0000259" key="2">
    <source>
        <dbReference type="SMART" id="SM00642"/>
    </source>
</evidence>
<dbReference type="NCBIfam" id="TIGR02104">
    <property type="entry name" value="pulA_typeI"/>
    <property type="match status" value="1"/>
</dbReference>
<evidence type="ECO:0000313" key="4">
    <source>
        <dbReference type="Proteomes" id="UP000758652"/>
    </source>
</evidence>
<dbReference type="Pfam" id="PF02922">
    <property type="entry name" value="CBM_48"/>
    <property type="match status" value="1"/>
</dbReference>
<protein>
    <submittedName>
        <fullName evidence="3">Type I pullulanase</fullName>
        <ecNumber evidence="3">3.2.1.41</ecNumber>
    </submittedName>
</protein>
<dbReference type="CDD" id="cd11341">
    <property type="entry name" value="AmyAc_Pullulanase_LD-like"/>
    <property type="match status" value="1"/>
</dbReference>
<sequence>MRKTARQWKEIYQDPSFKETYVCEGAALGALPAKEGTIFRLWSPFADQVILNLYREGSGSEAFERHVMEKGEKGVWEYRTERNLHKIYYDFTLRMEGRTVFSADPYARACGVNGQRSMAVDLKETDPAGWEVDRPPAREEETVIYELHVKEFSWDPAGGFPEESRGKFTAFLHTDTTLDNDGVHPTGIPYLKELGVNYIQLMPVYDYGSVDEAGEGADFNWGYDPVNYNVPEGSYSTDPACGEVRIREMKEMIQSLHAQGFRVIMDVVYNHTYSLDSWFQRTVPWYFYRVDEDGSVSNGSACGNDVASEREMCAKYILESVLYWAQEYHIDGFRFDLMGLLDVDLMNRIRSALDERYGKGEKLLFGEPWAADRTAMEDEKAQALKSNIRRLDPGTGMFCDDTRDAIKGSALEKEEPGFVNGGRGLEGEILKSVRAWCAGDGLTGARAPSQIISYVSSHDNQTLWDKLSETTRDEGLRRREYRLAAGIYMTCQGRPFLLSGEEFARSKGGLEDSYNAPIEINRLDWQKAWQERELVDYYRGLIALRKQIPGLCDKSREAWRRIYGQWSGEGLVGFSVDNRRPGADRGECADCRTTPWDTVQVIYNSRQRSEELRLPAGKWEVLADGRDSFRWMRPETAEGEIEVEPVSMLVLGRREQEK</sequence>
<keyword evidence="4" id="KW-1185">Reference proteome</keyword>
<dbReference type="EC" id="3.2.1.41" evidence="3"/>
<keyword evidence="3" id="KW-0378">Hydrolase</keyword>
<comment type="similarity">
    <text evidence="1">Belongs to the glycosyl hydrolase 13 family.</text>
</comment>
<name>A0ABR9RFD4_9FIRM</name>
<dbReference type="InterPro" id="IPR004193">
    <property type="entry name" value="Glyco_hydro_13_N"/>
</dbReference>
<dbReference type="Gene3D" id="3.20.20.80">
    <property type="entry name" value="Glycosidases"/>
    <property type="match status" value="1"/>
</dbReference>
<dbReference type="Gene3D" id="2.60.40.10">
    <property type="entry name" value="Immunoglobulins"/>
    <property type="match status" value="1"/>
</dbReference>
<dbReference type="SMART" id="SM00642">
    <property type="entry name" value="Aamy"/>
    <property type="match status" value="1"/>
</dbReference>
<reference evidence="3 4" key="1">
    <citation type="submission" date="2020-10" db="EMBL/GenBank/DDBJ databases">
        <title>ChiBAC.</title>
        <authorList>
            <person name="Zenner C."/>
            <person name="Hitch T.C.A."/>
            <person name="Clavel T."/>
        </authorList>
    </citation>
    <scope>NUCLEOTIDE SEQUENCE [LARGE SCALE GENOMIC DNA]</scope>
    <source>
        <strain evidence="3 4">DSM 108991</strain>
    </source>
</reference>
<dbReference type="Proteomes" id="UP000758652">
    <property type="component" value="Unassembled WGS sequence"/>
</dbReference>
<dbReference type="PANTHER" id="PTHR43002">
    <property type="entry name" value="GLYCOGEN DEBRANCHING ENZYME"/>
    <property type="match status" value="1"/>
</dbReference>
<dbReference type="InterPro" id="IPR014756">
    <property type="entry name" value="Ig_E-set"/>
</dbReference>
<feature type="domain" description="Glycosyl hydrolase family 13 catalytic" evidence="2">
    <location>
        <begin position="146"/>
        <end position="545"/>
    </location>
</feature>
<proteinExistence type="inferred from homology"/>
<dbReference type="GO" id="GO:0051060">
    <property type="term" value="F:pullulanase activity"/>
    <property type="evidence" value="ECO:0007669"/>
    <property type="project" value="UniProtKB-EC"/>
</dbReference>
<evidence type="ECO:0000256" key="1">
    <source>
        <dbReference type="ARBA" id="ARBA00008061"/>
    </source>
</evidence>
<dbReference type="InterPro" id="IPR011840">
    <property type="entry name" value="PulA_typeI"/>
</dbReference>
<dbReference type="SUPFAM" id="SSF51445">
    <property type="entry name" value="(Trans)glycosidases"/>
    <property type="match status" value="1"/>
</dbReference>
<keyword evidence="3" id="KW-0326">Glycosidase</keyword>
<dbReference type="InterPro" id="IPR006047">
    <property type="entry name" value="GH13_cat_dom"/>
</dbReference>
<dbReference type="Pfam" id="PF00128">
    <property type="entry name" value="Alpha-amylase"/>
    <property type="match status" value="1"/>
</dbReference>
<dbReference type="InterPro" id="IPR049117">
    <property type="entry name" value="pulA_all-beta"/>
</dbReference>
<comment type="caution">
    <text evidence="3">The sequence shown here is derived from an EMBL/GenBank/DDBJ whole genome shotgun (WGS) entry which is preliminary data.</text>
</comment>
<dbReference type="Gene3D" id="2.60.40.1180">
    <property type="entry name" value="Golgi alpha-mannosidase II"/>
    <property type="match status" value="1"/>
</dbReference>
<gene>
    <name evidence="3" type="primary">pulA</name>
    <name evidence="3" type="ORF">INF30_00105</name>
</gene>
<evidence type="ECO:0000313" key="3">
    <source>
        <dbReference type="EMBL" id="MBE5061673.1"/>
    </source>
</evidence>